<feature type="domain" description="VWFA" evidence="10">
    <location>
        <begin position="136"/>
        <end position="311"/>
    </location>
</feature>
<sequence>MTSLIGCFVCYISFLALEVQGTYQLYGGYGPRQQHADSPVVPPQTFQRRYQQQLPFRSVQQPALLFQNQNQRVHGNNYRFYGYHYYHQPPRKWPPVRYLRPTPPHPPEQLVSTPSGIPTPIISAVTETHCRSRPLDLVFIIDSSRSVRPAEFEKVKVFLSDMVDTLDIGEDATRVAVVNYASTVKIEFLLKTYFDKPSMKAALARIESLAAGTMTGLAIKTTVQEVFREESGARLTNKNIAKVAIIVTDGRPQDKVEEVSAAARTTGIEMYAVGVDRADMMSLRLMASQPLDEHVFYVETYGVIKKLTSKFRETLCGMDACALGHDCDHVCVTDHNSYTCECREGYTLNADKKTCSPGSVQIQNLNQNRNQNQSGSGLNGWCTSIPEYTGLISKCCCCHAHVQCLKRIGITHYKYFRNLVAGTLQCFCRNLCSRKKLWWPYVFHAEVKHCAWHNPMQ</sequence>
<dbReference type="InterPro" id="IPR036465">
    <property type="entry name" value="vWFA_dom_sf"/>
</dbReference>
<dbReference type="PANTHER" id="PTHR24020">
    <property type="entry name" value="COLLAGEN ALPHA"/>
    <property type="match status" value="1"/>
</dbReference>
<evidence type="ECO:0000313" key="11">
    <source>
        <dbReference type="Ensembl" id="ENSELUP00000017608.3"/>
    </source>
</evidence>
<evidence type="ECO:0000256" key="1">
    <source>
        <dbReference type="ARBA" id="ARBA00004613"/>
    </source>
</evidence>
<dbReference type="GeneTree" id="ENSGT00940000157581"/>
<keyword evidence="3 7" id="KW-0245">EGF-like domain</keyword>
<feature type="domain" description="EGF-like" evidence="9">
    <location>
        <begin position="317"/>
        <end position="356"/>
    </location>
</feature>
<reference evidence="11" key="3">
    <citation type="submission" date="2025-08" db="UniProtKB">
        <authorList>
            <consortium name="Ensembl"/>
        </authorList>
    </citation>
    <scope>IDENTIFICATION</scope>
</reference>
<dbReference type="FunFam" id="3.40.50.410:FF:000018">
    <property type="entry name" value="Matrilin 1"/>
    <property type="match status" value="1"/>
</dbReference>
<protein>
    <recommendedName>
        <fullName evidence="13">VWFA domain-containing protein</fullName>
    </recommendedName>
</protein>
<dbReference type="GO" id="GO:0005576">
    <property type="term" value="C:extracellular region"/>
    <property type="evidence" value="ECO:0007669"/>
    <property type="project" value="UniProtKB-SubCell"/>
</dbReference>
<dbReference type="SMART" id="SM00327">
    <property type="entry name" value="VWA"/>
    <property type="match status" value="1"/>
</dbReference>
<keyword evidence="12" id="KW-1185">Reference proteome</keyword>
<dbReference type="SUPFAM" id="SSF57196">
    <property type="entry name" value="EGF/Laminin"/>
    <property type="match status" value="1"/>
</dbReference>
<dbReference type="SUPFAM" id="SSF53300">
    <property type="entry name" value="vWA-like"/>
    <property type="match status" value="1"/>
</dbReference>
<evidence type="ECO:0000259" key="10">
    <source>
        <dbReference type="PROSITE" id="PS50234"/>
    </source>
</evidence>
<comment type="caution">
    <text evidence="7">Lacks conserved residue(s) required for the propagation of feature annotation.</text>
</comment>
<organism evidence="11 12">
    <name type="scientific">Esox lucius</name>
    <name type="common">Northern pike</name>
    <dbReference type="NCBI Taxonomy" id="8010"/>
    <lineage>
        <taxon>Eukaryota</taxon>
        <taxon>Metazoa</taxon>
        <taxon>Chordata</taxon>
        <taxon>Craniata</taxon>
        <taxon>Vertebrata</taxon>
        <taxon>Euteleostomi</taxon>
        <taxon>Actinopterygii</taxon>
        <taxon>Neopterygii</taxon>
        <taxon>Teleostei</taxon>
        <taxon>Protacanthopterygii</taxon>
        <taxon>Esociformes</taxon>
        <taxon>Esocidae</taxon>
        <taxon>Esox</taxon>
    </lineage>
</organism>
<dbReference type="Pfam" id="PF00092">
    <property type="entry name" value="VWA"/>
    <property type="match status" value="1"/>
</dbReference>
<dbReference type="SMART" id="SM00181">
    <property type="entry name" value="EGF"/>
    <property type="match status" value="1"/>
</dbReference>
<evidence type="ECO:0000256" key="3">
    <source>
        <dbReference type="ARBA" id="ARBA00022536"/>
    </source>
</evidence>
<keyword evidence="6 7" id="KW-1015">Disulfide bond</keyword>
<dbReference type="Proteomes" id="UP000265140">
    <property type="component" value="Chromosome 15"/>
</dbReference>
<dbReference type="PANTHER" id="PTHR24020:SF12">
    <property type="entry name" value="MATRILIN-3"/>
    <property type="match status" value="1"/>
</dbReference>
<dbReference type="PROSITE" id="PS50026">
    <property type="entry name" value="EGF_3"/>
    <property type="match status" value="1"/>
</dbReference>
<dbReference type="Bgee" id="ENSELUG00000017295">
    <property type="expression patterns" value="Expressed in bone element and 10 other cell types or tissues"/>
</dbReference>
<keyword evidence="2" id="KW-0964">Secreted</keyword>
<evidence type="ECO:0000256" key="7">
    <source>
        <dbReference type="PROSITE-ProRule" id="PRU00076"/>
    </source>
</evidence>
<evidence type="ECO:0000256" key="2">
    <source>
        <dbReference type="ARBA" id="ARBA00022525"/>
    </source>
</evidence>
<dbReference type="Gene3D" id="2.10.25.10">
    <property type="entry name" value="Laminin"/>
    <property type="match status" value="1"/>
</dbReference>
<reference evidence="12" key="1">
    <citation type="journal article" date="2014" name="PLoS ONE">
        <title>The genome and linkage map of the northern pike (Esox lucius): conserved synteny revealed between the salmonid sister group and the Neoteleostei.</title>
        <authorList>
            <person name="Rondeau E.B."/>
            <person name="Minkley D.R."/>
            <person name="Leong J.S."/>
            <person name="Messmer A.M."/>
            <person name="Jantzen J.R."/>
            <person name="von Schalburg K.R."/>
            <person name="Lemon C."/>
            <person name="Bird N.H."/>
            <person name="Koop B.F."/>
        </authorList>
    </citation>
    <scope>NUCLEOTIDE SEQUENCE</scope>
</reference>
<dbReference type="Ensembl" id="ENSELUT00000027245.3">
    <property type="protein sequence ID" value="ENSELUP00000017608.3"/>
    <property type="gene ID" value="ENSELUG00000017295.3"/>
</dbReference>
<dbReference type="InterPro" id="IPR000742">
    <property type="entry name" value="EGF"/>
</dbReference>
<dbReference type="PROSITE" id="PS50234">
    <property type="entry name" value="VWFA"/>
    <property type="match status" value="1"/>
</dbReference>
<evidence type="ECO:0008006" key="13">
    <source>
        <dbReference type="Google" id="ProtNLM"/>
    </source>
</evidence>
<evidence type="ECO:0000259" key="9">
    <source>
        <dbReference type="PROSITE" id="PS50026"/>
    </source>
</evidence>
<evidence type="ECO:0000256" key="6">
    <source>
        <dbReference type="ARBA" id="ARBA00023157"/>
    </source>
</evidence>
<keyword evidence="5" id="KW-0677">Repeat</keyword>
<feature type="chain" id="PRO_5044190508" description="VWFA domain-containing protein" evidence="8">
    <location>
        <begin position="22"/>
        <end position="457"/>
    </location>
</feature>
<proteinExistence type="predicted"/>
<feature type="signal peptide" evidence="8">
    <location>
        <begin position="1"/>
        <end position="21"/>
    </location>
</feature>
<dbReference type="InterPro" id="IPR002035">
    <property type="entry name" value="VWF_A"/>
</dbReference>
<dbReference type="InterPro" id="IPR026823">
    <property type="entry name" value="cEGF"/>
</dbReference>
<dbReference type="Gene3D" id="3.40.50.410">
    <property type="entry name" value="von Willebrand factor, type A domain"/>
    <property type="match status" value="1"/>
</dbReference>
<evidence type="ECO:0000313" key="12">
    <source>
        <dbReference type="Proteomes" id="UP000265140"/>
    </source>
</evidence>
<dbReference type="AlphaFoldDB" id="A0A3P8YLY8"/>
<evidence type="ECO:0000256" key="8">
    <source>
        <dbReference type="SAM" id="SignalP"/>
    </source>
</evidence>
<feature type="disulfide bond" evidence="7">
    <location>
        <begin position="321"/>
        <end position="331"/>
    </location>
</feature>
<evidence type="ECO:0000256" key="4">
    <source>
        <dbReference type="ARBA" id="ARBA00022729"/>
    </source>
</evidence>
<dbReference type="PRINTS" id="PR00453">
    <property type="entry name" value="VWFADOMAIN"/>
</dbReference>
<dbReference type="FunFam" id="2.10.25.10:FF:000871">
    <property type="entry name" value="Matrilin 3"/>
    <property type="match status" value="1"/>
</dbReference>
<dbReference type="InterPro" id="IPR050525">
    <property type="entry name" value="ECM_Assembly_Org"/>
</dbReference>
<dbReference type="GO" id="GO:0031012">
    <property type="term" value="C:extracellular matrix"/>
    <property type="evidence" value="ECO:0007669"/>
    <property type="project" value="UniProtKB-ARBA"/>
</dbReference>
<reference evidence="11" key="2">
    <citation type="submission" date="2020-02" db="EMBL/GenBank/DDBJ databases">
        <title>Esox lucius (northern pike) genome, fEsoLuc1, primary haplotype.</title>
        <authorList>
            <person name="Myers G."/>
            <person name="Karagic N."/>
            <person name="Meyer A."/>
            <person name="Pippel M."/>
            <person name="Reichard M."/>
            <person name="Winkler S."/>
            <person name="Tracey A."/>
            <person name="Sims Y."/>
            <person name="Howe K."/>
            <person name="Rhie A."/>
            <person name="Formenti G."/>
            <person name="Durbin R."/>
            <person name="Fedrigo O."/>
            <person name="Jarvis E.D."/>
        </authorList>
    </citation>
    <scope>NUCLEOTIDE SEQUENCE [LARGE SCALE GENOMIC DNA]</scope>
</reference>
<keyword evidence="4 8" id="KW-0732">Signal</keyword>
<name>A0A3P8YLY8_ESOLU</name>
<comment type="subcellular location">
    <subcellularLocation>
        <location evidence="1">Secreted</location>
    </subcellularLocation>
</comment>
<reference evidence="11" key="4">
    <citation type="submission" date="2025-09" db="UniProtKB">
        <authorList>
            <consortium name="Ensembl"/>
        </authorList>
    </citation>
    <scope>IDENTIFICATION</scope>
</reference>
<evidence type="ECO:0000256" key="5">
    <source>
        <dbReference type="ARBA" id="ARBA00022737"/>
    </source>
</evidence>
<accession>A0A3P8YLY8</accession>
<dbReference type="Pfam" id="PF12662">
    <property type="entry name" value="cEGF"/>
    <property type="match status" value="1"/>
</dbReference>
<dbReference type="PROSITE" id="PS01186">
    <property type="entry name" value="EGF_2"/>
    <property type="match status" value="1"/>
</dbReference>